<proteinExistence type="predicted"/>
<feature type="region of interest" description="Disordered" evidence="1">
    <location>
        <begin position="57"/>
        <end position="86"/>
    </location>
</feature>
<evidence type="ECO:0000313" key="2">
    <source>
        <dbReference type="EMBL" id="KRL09626.1"/>
    </source>
</evidence>
<dbReference type="AlphaFoldDB" id="A0A0R1MXK5"/>
<evidence type="ECO:0000313" key="3">
    <source>
        <dbReference type="Proteomes" id="UP000051330"/>
    </source>
</evidence>
<accession>A0A0R1MXK5</accession>
<organism evidence="2 3">
    <name type="scientific">Schleiferilactobacillus perolens DSM 12744</name>
    <dbReference type="NCBI Taxonomy" id="1423792"/>
    <lineage>
        <taxon>Bacteria</taxon>
        <taxon>Bacillati</taxon>
        <taxon>Bacillota</taxon>
        <taxon>Bacilli</taxon>
        <taxon>Lactobacillales</taxon>
        <taxon>Lactobacillaceae</taxon>
        <taxon>Schleiferilactobacillus</taxon>
    </lineage>
</organism>
<keyword evidence="3" id="KW-1185">Reference proteome</keyword>
<name>A0A0R1MXK5_9LACO</name>
<reference evidence="2 3" key="1">
    <citation type="journal article" date="2015" name="Genome Announc.">
        <title>Expanding the biotechnology potential of lactobacilli through comparative genomics of 213 strains and associated genera.</title>
        <authorList>
            <person name="Sun Z."/>
            <person name="Harris H.M."/>
            <person name="McCann A."/>
            <person name="Guo C."/>
            <person name="Argimon S."/>
            <person name="Zhang W."/>
            <person name="Yang X."/>
            <person name="Jeffery I.B."/>
            <person name="Cooney J.C."/>
            <person name="Kagawa T.F."/>
            <person name="Liu W."/>
            <person name="Song Y."/>
            <person name="Salvetti E."/>
            <person name="Wrobel A."/>
            <person name="Rasinkangas P."/>
            <person name="Parkhill J."/>
            <person name="Rea M.C."/>
            <person name="O'Sullivan O."/>
            <person name="Ritari J."/>
            <person name="Douillard F.P."/>
            <person name="Paul Ross R."/>
            <person name="Yang R."/>
            <person name="Briner A.E."/>
            <person name="Felis G.E."/>
            <person name="de Vos W.M."/>
            <person name="Barrangou R."/>
            <person name="Klaenhammer T.R."/>
            <person name="Caufield P.W."/>
            <person name="Cui Y."/>
            <person name="Zhang H."/>
            <person name="O'Toole P.W."/>
        </authorList>
    </citation>
    <scope>NUCLEOTIDE SEQUENCE [LARGE SCALE GENOMIC DNA]</scope>
    <source>
        <strain evidence="2 3">DSM 12744</strain>
    </source>
</reference>
<gene>
    <name evidence="2" type="ORF">FD09_GL001072</name>
</gene>
<protein>
    <submittedName>
        <fullName evidence="2">Uncharacterized protein</fullName>
    </submittedName>
</protein>
<feature type="compositionally biased region" description="Low complexity" evidence="1">
    <location>
        <begin position="64"/>
        <end position="84"/>
    </location>
</feature>
<dbReference type="EMBL" id="AZEC01000017">
    <property type="protein sequence ID" value="KRL09626.1"/>
    <property type="molecule type" value="Genomic_DNA"/>
</dbReference>
<evidence type="ECO:0000256" key="1">
    <source>
        <dbReference type="SAM" id="MobiDB-lite"/>
    </source>
</evidence>
<dbReference type="PATRIC" id="fig|1423792.3.peg.1092"/>
<dbReference type="STRING" id="1423792.FD09_GL001072"/>
<sequence>MRAQTAVTAFQPPATEACAALARLGPFPERKYSMRKLVTALLAGGLLLSLTACQPTNTAKEHSTSQSTTTKESQSSDASSSSQSTVANLSPKAALAAINTKIVQDTGTTNLLKTPPKNGYWTVSATTSGDIHVIQYKESTTSADLQSDALSEWQYQLTWRDYNDADTAAAAVNAEPVQDGLPTVNLGKNITATKAGAATAHYLHWQNGNWVVTVQDSSTKDEAQPLAEKVVNAWRGDSLPAPSDKGAVTLLTPATDASSQRLVWNDGERLYTFSGQDPLATLQWAGMLGTVQGSSDTRDAGN</sequence>
<comment type="caution">
    <text evidence="2">The sequence shown here is derived from an EMBL/GenBank/DDBJ whole genome shotgun (WGS) entry which is preliminary data.</text>
</comment>
<dbReference type="Proteomes" id="UP000051330">
    <property type="component" value="Unassembled WGS sequence"/>
</dbReference>